<dbReference type="EMBL" id="MLFT02000012">
    <property type="protein sequence ID" value="PHT31916.1"/>
    <property type="molecule type" value="Genomic_DNA"/>
</dbReference>
<evidence type="ECO:0000313" key="3">
    <source>
        <dbReference type="Proteomes" id="UP000224567"/>
    </source>
</evidence>
<comment type="caution">
    <text evidence="2">The sequence shown here is derived from an EMBL/GenBank/DDBJ whole genome shotgun (WGS) entry which is preliminary data.</text>
</comment>
<keyword evidence="3" id="KW-1185">Reference proteome</keyword>
<protein>
    <recommendedName>
        <fullName evidence="4">DUF1985 domain-containing protein</fullName>
    </recommendedName>
</protein>
<gene>
    <name evidence="2" type="ORF">CQW23_28253</name>
</gene>
<evidence type="ECO:0000256" key="1">
    <source>
        <dbReference type="SAM" id="MobiDB-lite"/>
    </source>
</evidence>
<dbReference type="OrthoDB" id="1303382at2759"/>
<reference evidence="2 3" key="1">
    <citation type="journal article" date="2017" name="Genome Biol.">
        <title>New reference genome sequences of hot pepper reveal the massive evolution of plant disease-resistance genes by retroduplication.</title>
        <authorList>
            <person name="Kim S."/>
            <person name="Park J."/>
            <person name="Yeom S.I."/>
            <person name="Kim Y.M."/>
            <person name="Seo E."/>
            <person name="Kim K.T."/>
            <person name="Kim M.S."/>
            <person name="Lee J.M."/>
            <person name="Cheong K."/>
            <person name="Shin H.S."/>
            <person name="Kim S.B."/>
            <person name="Han K."/>
            <person name="Lee J."/>
            <person name="Park M."/>
            <person name="Lee H.A."/>
            <person name="Lee H.Y."/>
            <person name="Lee Y."/>
            <person name="Oh S."/>
            <person name="Lee J.H."/>
            <person name="Choi E."/>
            <person name="Choi E."/>
            <person name="Lee S.E."/>
            <person name="Jeon J."/>
            <person name="Kim H."/>
            <person name="Choi G."/>
            <person name="Song H."/>
            <person name="Lee J."/>
            <person name="Lee S.C."/>
            <person name="Kwon J.K."/>
            <person name="Lee H.Y."/>
            <person name="Koo N."/>
            <person name="Hong Y."/>
            <person name="Kim R.W."/>
            <person name="Kang W.H."/>
            <person name="Huh J.H."/>
            <person name="Kang B.C."/>
            <person name="Yang T.J."/>
            <person name="Lee Y.H."/>
            <person name="Bennetzen J.L."/>
            <person name="Choi D."/>
        </authorList>
    </citation>
    <scope>NUCLEOTIDE SEQUENCE [LARGE SCALE GENOMIC DNA]</scope>
    <source>
        <strain evidence="3">cv. PBC81</strain>
    </source>
</reference>
<feature type="region of interest" description="Disordered" evidence="1">
    <location>
        <begin position="84"/>
        <end position="111"/>
    </location>
</feature>
<accession>A0A2G2VG09</accession>
<proteinExistence type="predicted"/>
<name>A0A2G2VG09_CAPBA</name>
<evidence type="ECO:0000313" key="2">
    <source>
        <dbReference type="EMBL" id="PHT31916.1"/>
    </source>
</evidence>
<sequence>MRSVFYDDFVNKKIAFRDEDLYEIGLVYFISQFLHSELPRTFIKKAHFDLVELGHYLKYDWGDEYGALLWNYATRKQNDGAVSESEATENVISKHGGFKRSREQFGSSMTR</sequence>
<reference evidence="3" key="2">
    <citation type="journal article" date="2017" name="J. Anim. Genet.">
        <title>Multiple reference genome sequences of hot pepper reveal the massive evolution of plant disease resistance genes by retroduplication.</title>
        <authorList>
            <person name="Kim S."/>
            <person name="Park J."/>
            <person name="Yeom S.-I."/>
            <person name="Kim Y.-M."/>
            <person name="Seo E."/>
            <person name="Kim K.-T."/>
            <person name="Kim M.-S."/>
            <person name="Lee J.M."/>
            <person name="Cheong K."/>
            <person name="Shin H.-S."/>
            <person name="Kim S.-B."/>
            <person name="Han K."/>
            <person name="Lee J."/>
            <person name="Park M."/>
            <person name="Lee H.-A."/>
            <person name="Lee H.-Y."/>
            <person name="Lee Y."/>
            <person name="Oh S."/>
            <person name="Lee J.H."/>
            <person name="Choi E."/>
            <person name="Choi E."/>
            <person name="Lee S.E."/>
            <person name="Jeon J."/>
            <person name="Kim H."/>
            <person name="Choi G."/>
            <person name="Song H."/>
            <person name="Lee J."/>
            <person name="Lee S.-C."/>
            <person name="Kwon J.-K."/>
            <person name="Lee H.-Y."/>
            <person name="Koo N."/>
            <person name="Hong Y."/>
            <person name="Kim R.W."/>
            <person name="Kang W.-H."/>
            <person name="Huh J.H."/>
            <person name="Kang B.-C."/>
            <person name="Yang T.-J."/>
            <person name="Lee Y.-H."/>
            <person name="Bennetzen J.L."/>
            <person name="Choi D."/>
        </authorList>
    </citation>
    <scope>NUCLEOTIDE SEQUENCE [LARGE SCALE GENOMIC DNA]</scope>
    <source>
        <strain evidence="3">cv. PBC81</strain>
    </source>
</reference>
<evidence type="ECO:0008006" key="4">
    <source>
        <dbReference type="Google" id="ProtNLM"/>
    </source>
</evidence>
<dbReference type="AlphaFoldDB" id="A0A2G2VG09"/>
<organism evidence="2 3">
    <name type="scientific">Capsicum baccatum</name>
    <name type="common">Peruvian pepper</name>
    <dbReference type="NCBI Taxonomy" id="33114"/>
    <lineage>
        <taxon>Eukaryota</taxon>
        <taxon>Viridiplantae</taxon>
        <taxon>Streptophyta</taxon>
        <taxon>Embryophyta</taxon>
        <taxon>Tracheophyta</taxon>
        <taxon>Spermatophyta</taxon>
        <taxon>Magnoliopsida</taxon>
        <taxon>eudicotyledons</taxon>
        <taxon>Gunneridae</taxon>
        <taxon>Pentapetalae</taxon>
        <taxon>asterids</taxon>
        <taxon>lamiids</taxon>
        <taxon>Solanales</taxon>
        <taxon>Solanaceae</taxon>
        <taxon>Solanoideae</taxon>
        <taxon>Capsiceae</taxon>
        <taxon>Capsicum</taxon>
    </lineage>
</organism>
<dbReference type="Proteomes" id="UP000224567">
    <property type="component" value="Unassembled WGS sequence"/>
</dbReference>